<keyword evidence="1" id="KW-1133">Transmembrane helix</keyword>
<dbReference type="EMBL" id="CP017269">
    <property type="protein sequence ID" value="AOT68349.1"/>
    <property type="molecule type" value="Genomic_DNA"/>
</dbReference>
<reference evidence="2 3" key="1">
    <citation type="submission" date="2016-09" db="EMBL/GenBank/DDBJ databases">
        <title>Genomic analysis reveals versatility of anaerobic energy metabolism of Geosporobacter ferrireducens IRF9 of phylum Firmicutes.</title>
        <authorList>
            <person name="Kim S.-J."/>
        </authorList>
    </citation>
    <scope>NUCLEOTIDE SEQUENCE [LARGE SCALE GENOMIC DNA]</scope>
    <source>
        <strain evidence="2 3">IRF9</strain>
    </source>
</reference>
<gene>
    <name evidence="2" type="ORF">Gferi_01315</name>
</gene>
<evidence type="ECO:0000256" key="1">
    <source>
        <dbReference type="SAM" id="Phobius"/>
    </source>
</evidence>
<evidence type="ECO:0000313" key="3">
    <source>
        <dbReference type="Proteomes" id="UP000095743"/>
    </source>
</evidence>
<keyword evidence="1" id="KW-0812">Transmembrane</keyword>
<protein>
    <submittedName>
        <fullName evidence="2">Uncharacterized protein</fullName>
    </submittedName>
</protein>
<dbReference type="RefSeq" id="WP_069973902.1">
    <property type="nucleotide sequence ID" value="NZ_CP017269.1"/>
</dbReference>
<evidence type="ECO:0000313" key="2">
    <source>
        <dbReference type="EMBL" id="AOT68349.1"/>
    </source>
</evidence>
<dbReference type="STRING" id="1424294.Gferi_01315"/>
<feature type="transmembrane region" description="Helical" evidence="1">
    <location>
        <begin position="7"/>
        <end position="29"/>
    </location>
</feature>
<keyword evidence="3" id="KW-1185">Reference proteome</keyword>
<name>A0A1D8GBS2_9FIRM</name>
<keyword evidence="1" id="KW-0472">Membrane</keyword>
<accession>A0A1D8GBS2</accession>
<dbReference type="KEGG" id="gfe:Gferi_01315"/>
<dbReference type="Proteomes" id="UP000095743">
    <property type="component" value="Chromosome"/>
</dbReference>
<proteinExistence type="predicted"/>
<dbReference type="AlphaFoldDB" id="A0A1D8GBS2"/>
<organism evidence="2 3">
    <name type="scientific">Geosporobacter ferrireducens</name>
    <dbReference type="NCBI Taxonomy" id="1424294"/>
    <lineage>
        <taxon>Bacteria</taxon>
        <taxon>Bacillati</taxon>
        <taxon>Bacillota</taxon>
        <taxon>Clostridia</taxon>
        <taxon>Peptostreptococcales</taxon>
        <taxon>Thermotaleaceae</taxon>
        <taxon>Geosporobacter</taxon>
    </lineage>
</organism>
<sequence>MTTTEKLAWFIITVGLVVAVAALIISPILNKADDVKDDINGIEFKTGSLPSHYNLSIDELTEKVLSDNLRAA</sequence>